<organism evidence="1 2">
    <name type="scientific">Phycomyces blakesleeanus (strain ATCC 8743b / DSM 1359 / FGSC 10004 / NBRC 33097 / NRRL 1555)</name>
    <dbReference type="NCBI Taxonomy" id="763407"/>
    <lineage>
        <taxon>Eukaryota</taxon>
        <taxon>Fungi</taxon>
        <taxon>Fungi incertae sedis</taxon>
        <taxon>Mucoromycota</taxon>
        <taxon>Mucoromycotina</taxon>
        <taxon>Mucoromycetes</taxon>
        <taxon>Mucorales</taxon>
        <taxon>Phycomycetaceae</taxon>
        <taxon>Phycomyces</taxon>
    </lineage>
</organism>
<proteinExistence type="predicted"/>
<dbReference type="GeneID" id="28996103"/>
<reference evidence="2" key="1">
    <citation type="submission" date="2015-06" db="EMBL/GenBank/DDBJ databases">
        <title>Expansion of signal transduction pathways in fungi by whole-genome duplication.</title>
        <authorList>
            <consortium name="DOE Joint Genome Institute"/>
            <person name="Corrochano L.M."/>
            <person name="Kuo A."/>
            <person name="Marcet-Houben M."/>
            <person name="Polaino S."/>
            <person name="Salamov A."/>
            <person name="Villalobos J.M."/>
            <person name="Alvarez M.I."/>
            <person name="Avalos J."/>
            <person name="Benito E.P."/>
            <person name="Benoit I."/>
            <person name="Burger G."/>
            <person name="Camino L.P."/>
            <person name="Canovas D."/>
            <person name="Cerda-Olmedo E."/>
            <person name="Cheng J.-F."/>
            <person name="Dominguez A."/>
            <person name="Elias M."/>
            <person name="Eslava A.P."/>
            <person name="Glaser F."/>
            <person name="Grimwood J."/>
            <person name="Gutierrez G."/>
            <person name="Heitman J."/>
            <person name="Henrissat B."/>
            <person name="Iturriaga E.A."/>
            <person name="Lang B.F."/>
            <person name="Lavin J.L."/>
            <person name="Lee S."/>
            <person name="Li W."/>
            <person name="Lindquist E."/>
            <person name="Lopez-Garcia S."/>
            <person name="Luque E.M."/>
            <person name="Marcos A.T."/>
            <person name="Martin J."/>
            <person name="McCluskey K."/>
            <person name="Medina H.R."/>
            <person name="Miralles-Duran A."/>
            <person name="Miyazaki A."/>
            <person name="Munoz-Torres E."/>
            <person name="Oguiza J.A."/>
            <person name="Ohm R."/>
            <person name="Olmedo M."/>
            <person name="Orejas M."/>
            <person name="Ortiz-Castellanos L."/>
            <person name="Pisabarro A.G."/>
            <person name="Rodriguez-Romero J."/>
            <person name="Ruiz-Herrera J."/>
            <person name="Ruiz-Vazquez R."/>
            <person name="Sanz C."/>
            <person name="Schackwitz W."/>
            <person name="Schmutz J."/>
            <person name="Shahriari M."/>
            <person name="Shelest E."/>
            <person name="Silva-Franco F."/>
            <person name="Soanes D."/>
            <person name="Syed K."/>
            <person name="Tagua V.G."/>
            <person name="Talbot N.J."/>
            <person name="Thon M."/>
            <person name="De vries R.P."/>
            <person name="Wiebenga A."/>
            <person name="Yadav J.S."/>
            <person name="Braun E.L."/>
            <person name="Baker S."/>
            <person name="Garre V."/>
            <person name="Horwitz B."/>
            <person name="Torres-Martinez S."/>
            <person name="Idnurm A."/>
            <person name="Herrera-Estrella A."/>
            <person name="Gabaldon T."/>
            <person name="Grigoriev I.V."/>
        </authorList>
    </citation>
    <scope>NUCLEOTIDE SEQUENCE [LARGE SCALE GENOMIC DNA]</scope>
    <source>
        <strain evidence="2">NRRL 1555(-)</strain>
    </source>
</reference>
<protein>
    <submittedName>
        <fullName evidence="1">Uncharacterized protein</fullName>
    </submittedName>
</protein>
<gene>
    <name evidence="1" type="ORF">PHYBLDRAFT_165303</name>
</gene>
<dbReference type="AlphaFoldDB" id="A0A167NX33"/>
<evidence type="ECO:0000313" key="1">
    <source>
        <dbReference type="EMBL" id="OAD76799.1"/>
    </source>
</evidence>
<accession>A0A167NX33</accession>
<dbReference type="Proteomes" id="UP000077315">
    <property type="component" value="Unassembled WGS sequence"/>
</dbReference>
<dbReference type="VEuPathDB" id="FungiDB:PHYBLDRAFT_165303"/>
<keyword evidence="2" id="KW-1185">Reference proteome</keyword>
<dbReference type="InParanoid" id="A0A167NX33"/>
<evidence type="ECO:0000313" key="2">
    <source>
        <dbReference type="Proteomes" id="UP000077315"/>
    </source>
</evidence>
<dbReference type="RefSeq" id="XP_018294839.1">
    <property type="nucleotide sequence ID" value="XM_018435197.1"/>
</dbReference>
<sequence>MCIKKGQRNRWGTRRLVHPGFGFGFGFGFSLKVDRQIDTRRLIFDRELIFYIDLNTHIHTSNQLKIKWRCGFWYYSLFDLAFLNKDRLTGNVAPDKESLRSWLHV</sequence>
<name>A0A167NX33_PHYB8</name>
<dbReference type="EMBL" id="KV440975">
    <property type="protein sequence ID" value="OAD76799.1"/>
    <property type="molecule type" value="Genomic_DNA"/>
</dbReference>